<dbReference type="RefSeq" id="WP_378135161.1">
    <property type="nucleotide sequence ID" value="NZ_JBHSMI010000028.1"/>
</dbReference>
<reference evidence="2" key="1">
    <citation type="journal article" date="2019" name="Int. J. Syst. Evol. Microbiol.">
        <title>The Global Catalogue of Microorganisms (GCM) 10K type strain sequencing project: providing services to taxonomists for standard genome sequencing and annotation.</title>
        <authorList>
            <consortium name="The Broad Institute Genomics Platform"/>
            <consortium name="The Broad Institute Genome Sequencing Center for Infectious Disease"/>
            <person name="Wu L."/>
            <person name="Ma J."/>
        </authorList>
    </citation>
    <scope>NUCLEOTIDE SEQUENCE [LARGE SCALE GENOMIC DNA]</scope>
    <source>
        <strain evidence="2">CGMCC 1.18575</strain>
    </source>
</reference>
<proteinExistence type="predicted"/>
<comment type="caution">
    <text evidence="1">The sequence shown here is derived from an EMBL/GenBank/DDBJ whole genome shotgun (WGS) entry which is preliminary data.</text>
</comment>
<protein>
    <submittedName>
        <fullName evidence="1">Aspartyl-phosphate phosphatase Spo0E family protein</fullName>
    </submittedName>
</protein>
<sequence length="60" mass="7023">MKELLRKYEEEKQKLNELGHQSLEQGIALGENEAVQALSRKVDELLIRFYRHKSAVRNQG</sequence>
<gene>
    <name evidence="1" type="ORF">ACFPOF_18160</name>
</gene>
<evidence type="ECO:0000313" key="2">
    <source>
        <dbReference type="Proteomes" id="UP001596113"/>
    </source>
</evidence>
<dbReference type="Proteomes" id="UP001596113">
    <property type="component" value="Unassembled WGS sequence"/>
</dbReference>
<organism evidence="1 2">
    <name type="scientific">Cohnella soli</name>
    <dbReference type="NCBI Taxonomy" id="425005"/>
    <lineage>
        <taxon>Bacteria</taxon>
        <taxon>Bacillati</taxon>
        <taxon>Bacillota</taxon>
        <taxon>Bacilli</taxon>
        <taxon>Bacillales</taxon>
        <taxon>Paenibacillaceae</taxon>
        <taxon>Cohnella</taxon>
    </lineage>
</organism>
<name>A0ABW0HTX3_9BACL</name>
<keyword evidence="2" id="KW-1185">Reference proteome</keyword>
<evidence type="ECO:0000313" key="1">
    <source>
        <dbReference type="EMBL" id="MFC5404665.1"/>
    </source>
</evidence>
<dbReference type="EMBL" id="JBHSMI010000028">
    <property type="protein sequence ID" value="MFC5404665.1"/>
    <property type="molecule type" value="Genomic_DNA"/>
</dbReference>
<accession>A0ABW0HTX3</accession>